<feature type="chain" id="PRO_5036765600" evidence="2">
    <location>
        <begin position="17"/>
        <end position="243"/>
    </location>
</feature>
<reference evidence="4" key="1">
    <citation type="submission" date="2022-11" db="UniProtKB">
        <authorList>
            <consortium name="WormBaseParasite"/>
        </authorList>
    </citation>
    <scope>IDENTIFICATION</scope>
</reference>
<feature type="signal peptide" evidence="2">
    <location>
        <begin position="1"/>
        <end position="16"/>
    </location>
</feature>
<accession>A0A915L7B2</accession>
<evidence type="ECO:0000313" key="4">
    <source>
        <dbReference type="WBParaSite" id="nRc.2.0.1.t46995-RA"/>
    </source>
</evidence>
<feature type="region of interest" description="Disordered" evidence="1">
    <location>
        <begin position="170"/>
        <end position="208"/>
    </location>
</feature>
<sequence>MYVLCLLLGFLFDLLAENRLSVNFKDLFLEMCAALSVPIIKSDYKLYPSMPTSAKKKVAQNVGPSSTVGSFSNPDMVVASDKRNNNPSHHHRTSVSVPPKTQCHYRRMVVSASWQDGSSSPNNNNYPCESENLDPRLCRRGRRSPIAFTSSLSASSDEFRQQRLRQILAQKARQQRGISYSETAGRSNDYDVDDDDHQEDNDRSKLSNRQRFFNLLRHIGFSKSSNGHQSHPTSRKTSDEMSS</sequence>
<keyword evidence="2" id="KW-0732">Signal</keyword>
<feature type="compositionally biased region" description="Polar residues" evidence="1">
    <location>
        <begin position="176"/>
        <end position="186"/>
    </location>
</feature>
<dbReference type="WBParaSite" id="nRc.2.0.1.t46995-RA">
    <property type="protein sequence ID" value="nRc.2.0.1.t46995-RA"/>
    <property type="gene ID" value="nRc.2.0.1.g46995"/>
</dbReference>
<feature type="compositionally biased region" description="Polar residues" evidence="1">
    <location>
        <begin position="222"/>
        <end position="232"/>
    </location>
</feature>
<proteinExistence type="predicted"/>
<feature type="region of interest" description="Disordered" evidence="1">
    <location>
        <begin position="220"/>
        <end position="243"/>
    </location>
</feature>
<protein>
    <submittedName>
        <fullName evidence="4">Uncharacterized protein</fullName>
    </submittedName>
</protein>
<dbReference type="Proteomes" id="UP000887565">
    <property type="component" value="Unplaced"/>
</dbReference>
<feature type="region of interest" description="Disordered" evidence="1">
    <location>
        <begin position="56"/>
        <end position="100"/>
    </location>
</feature>
<feature type="compositionally biased region" description="Polar residues" evidence="1">
    <location>
        <begin position="62"/>
        <end position="73"/>
    </location>
</feature>
<keyword evidence="3" id="KW-1185">Reference proteome</keyword>
<feature type="compositionally biased region" description="Acidic residues" evidence="1">
    <location>
        <begin position="190"/>
        <end position="199"/>
    </location>
</feature>
<evidence type="ECO:0000256" key="1">
    <source>
        <dbReference type="SAM" id="MobiDB-lite"/>
    </source>
</evidence>
<dbReference type="AlphaFoldDB" id="A0A915L7B2"/>
<evidence type="ECO:0000313" key="3">
    <source>
        <dbReference type="Proteomes" id="UP000887565"/>
    </source>
</evidence>
<evidence type="ECO:0000256" key="2">
    <source>
        <dbReference type="SAM" id="SignalP"/>
    </source>
</evidence>
<organism evidence="3 4">
    <name type="scientific">Romanomermis culicivorax</name>
    <name type="common">Nematode worm</name>
    <dbReference type="NCBI Taxonomy" id="13658"/>
    <lineage>
        <taxon>Eukaryota</taxon>
        <taxon>Metazoa</taxon>
        <taxon>Ecdysozoa</taxon>
        <taxon>Nematoda</taxon>
        <taxon>Enoplea</taxon>
        <taxon>Dorylaimia</taxon>
        <taxon>Mermithida</taxon>
        <taxon>Mermithoidea</taxon>
        <taxon>Mermithidae</taxon>
        <taxon>Romanomermis</taxon>
    </lineage>
</organism>
<name>A0A915L7B2_ROMCU</name>